<evidence type="ECO:0000256" key="6">
    <source>
        <dbReference type="SAM" id="MobiDB-lite"/>
    </source>
</evidence>
<feature type="domain" description="TPX2 C-terminal" evidence="7">
    <location>
        <begin position="96"/>
        <end position="140"/>
    </location>
</feature>
<feature type="region of interest" description="Disordered" evidence="6">
    <location>
        <begin position="120"/>
        <end position="145"/>
    </location>
</feature>
<dbReference type="EMBL" id="JARPOI010000007">
    <property type="protein sequence ID" value="KAJ9177085.1"/>
    <property type="molecule type" value="Genomic_DNA"/>
</dbReference>
<comment type="similarity">
    <text evidence="2">Belongs to the TPX2 family.</text>
</comment>
<keyword evidence="4" id="KW-0493">Microtubule</keyword>
<accession>A0ABQ9MDK5</accession>
<keyword evidence="9" id="KW-1185">Reference proteome</keyword>
<evidence type="ECO:0000256" key="5">
    <source>
        <dbReference type="ARBA" id="ARBA00023212"/>
    </source>
</evidence>
<evidence type="ECO:0000256" key="2">
    <source>
        <dbReference type="ARBA" id="ARBA00005885"/>
    </source>
</evidence>
<keyword evidence="3" id="KW-0963">Cytoplasm</keyword>
<evidence type="ECO:0000259" key="7">
    <source>
        <dbReference type="Pfam" id="PF06886"/>
    </source>
</evidence>
<dbReference type="Pfam" id="PF06886">
    <property type="entry name" value="TPX2"/>
    <property type="match status" value="1"/>
</dbReference>
<name>A0ABQ9MDK5_HEVBR</name>
<evidence type="ECO:0000313" key="8">
    <source>
        <dbReference type="EMBL" id="KAJ9177085.1"/>
    </source>
</evidence>
<dbReference type="InterPro" id="IPR027329">
    <property type="entry name" value="TPX2_C"/>
</dbReference>
<dbReference type="InterPro" id="IPR009675">
    <property type="entry name" value="TPX2_fam"/>
</dbReference>
<sequence length="168" mass="20080">MVTINHCIYVPICGCSQKRGAEKERKFVMDLMQKQLEEERARIPQANPYPYTTDYSVSLVRHEDEMQREMEERQRNERKEANNRIFKANPRRINLYKRFREESEAARMKEKALKQLRRTMAPHARPVPNFDQLPRKPQAKSPNLRVLRRKERQRMINNAVSSPASCIR</sequence>
<dbReference type="PANTHER" id="PTHR14326">
    <property type="entry name" value="TARGETING PROTEIN FOR XKLP2"/>
    <property type="match status" value="1"/>
</dbReference>
<evidence type="ECO:0000256" key="1">
    <source>
        <dbReference type="ARBA" id="ARBA00004245"/>
    </source>
</evidence>
<evidence type="ECO:0000256" key="4">
    <source>
        <dbReference type="ARBA" id="ARBA00022701"/>
    </source>
</evidence>
<gene>
    <name evidence="8" type="ORF">P3X46_012337</name>
</gene>
<dbReference type="Proteomes" id="UP001174677">
    <property type="component" value="Chromosome 7"/>
</dbReference>
<evidence type="ECO:0000313" key="9">
    <source>
        <dbReference type="Proteomes" id="UP001174677"/>
    </source>
</evidence>
<reference evidence="8" key="1">
    <citation type="journal article" date="2023" name="Plant Biotechnol. J.">
        <title>Chromosome-level wild Hevea brasiliensis genome provides new tools for genomic-assisted breeding and valuable loci to elevate rubber yield.</title>
        <authorList>
            <person name="Cheng H."/>
            <person name="Song X."/>
            <person name="Hu Y."/>
            <person name="Wu T."/>
            <person name="Yang Q."/>
            <person name="An Z."/>
            <person name="Feng S."/>
            <person name="Deng Z."/>
            <person name="Wu W."/>
            <person name="Zeng X."/>
            <person name="Tu M."/>
            <person name="Wang X."/>
            <person name="Huang H."/>
        </authorList>
    </citation>
    <scope>NUCLEOTIDE SEQUENCE</scope>
    <source>
        <strain evidence="8">MT/VB/25A 57/8</strain>
    </source>
</reference>
<comment type="caution">
    <text evidence="8">The sequence shown here is derived from an EMBL/GenBank/DDBJ whole genome shotgun (WGS) entry which is preliminary data.</text>
</comment>
<keyword evidence="5" id="KW-0206">Cytoskeleton</keyword>
<organism evidence="8 9">
    <name type="scientific">Hevea brasiliensis</name>
    <name type="common">Para rubber tree</name>
    <name type="synonym">Siphonia brasiliensis</name>
    <dbReference type="NCBI Taxonomy" id="3981"/>
    <lineage>
        <taxon>Eukaryota</taxon>
        <taxon>Viridiplantae</taxon>
        <taxon>Streptophyta</taxon>
        <taxon>Embryophyta</taxon>
        <taxon>Tracheophyta</taxon>
        <taxon>Spermatophyta</taxon>
        <taxon>Magnoliopsida</taxon>
        <taxon>eudicotyledons</taxon>
        <taxon>Gunneridae</taxon>
        <taxon>Pentapetalae</taxon>
        <taxon>rosids</taxon>
        <taxon>fabids</taxon>
        <taxon>Malpighiales</taxon>
        <taxon>Euphorbiaceae</taxon>
        <taxon>Crotonoideae</taxon>
        <taxon>Micrandreae</taxon>
        <taxon>Hevea</taxon>
    </lineage>
</organism>
<protein>
    <recommendedName>
        <fullName evidence="7">TPX2 C-terminal domain-containing protein</fullName>
    </recommendedName>
</protein>
<proteinExistence type="inferred from homology"/>
<comment type="subcellular location">
    <subcellularLocation>
        <location evidence="1">Cytoplasm</location>
        <location evidence="1">Cytoskeleton</location>
    </subcellularLocation>
</comment>
<dbReference type="PANTHER" id="PTHR14326:SF44">
    <property type="entry name" value="TARGETING PROTEIN FOR XKLP2"/>
    <property type="match status" value="1"/>
</dbReference>
<evidence type="ECO:0000256" key="3">
    <source>
        <dbReference type="ARBA" id="ARBA00022490"/>
    </source>
</evidence>